<dbReference type="PANTHER" id="PTHR42943">
    <property type="entry name" value="GLUTATHIONE S-TRANSFERASE KAPPA"/>
    <property type="match status" value="1"/>
</dbReference>
<evidence type="ECO:0000313" key="5">
    <source>
        <dbReference type="Proteomes" id="UP000017984"/>
    </source>
</evidence>
<accession>V6KC10</accession>
<dbReference type="Gene3D" id="3.40.30.10">
    <property type="entry name" value="Glutaredoxin"/>
    <property type="match status" value="1"/>
</dbReference>
<evidence type="ECO:0000256" key="2">
    <source>
        <dbReference type="PIRSR" id="PIRSR006386-1"/>
    </source>
</evidence>
<dbReference type="InterPro" id="IPR051924">
    <property type="entry name" value="GST_Kappa/NadH"/>
</dbReference>
<dbReference type="InterPro" id="IPR001853">
    <property type="entry name" value="DSBA-like_thioredoxin_dom"/>
</dbReference>
<dbReference type="OrthoDB" id="5244108at2"/>
<dbReference type="InterPro" id="IPR014440">
    <property type="entry name" value="HCCAis_GSTk"/>
</dbReference>
<sequence length="212" mass="24643">MSNRYPPKFYFSLHSPYSWMASRLLAERCPDALESMQWIPYFYPDEQTWKSMAERGIELHYADMSKAKHLYILQDVKRLSARFGFDMAWPVDREPWWVLPHHAWLAAKRTGDQNALYWALVEARWGRGENICDRETVRKIADAAGLDGEALSAAPEDPELREEGMAAQEAAYLDDVFGAPYFKIGPQRYWGLDRLDDFIAGFRQWQQKGKAA</sequence>
<evidence type="ECO:0000313" key="4">
    <source>
        <dbReference type="EMBL" id="EST28976.1"/>
    </source>
</evidence>
<dbReference type="AlphaFoldDB" id="V6KC10"/>
<dbReference type="GO" id="GO:0006749">
    <property type="term" value="P:glutathione metabolic process"/>
    <property type="evidence" value="ECO:0007669"/>
    <property type="project" value="TreeGrafter"/>
</dbReference>
<feature type="active site" description="Nucleophile" evidence="2">
    <location>
        <position position="15"/>
    </location>
</feature>
<name>V6KC10_STRRC</name>
<gene>
    <name evidence="4" type="ORF">M878_21555</name>
</gene>
<dbReference type="EMBL" id="AWQX01000187">
    <property type="protein sequence ID" value="EST28976.1"/>
    <property type="molecule type" value="Genomic_DNA"/>
</dbReference>
<dbReference type="RefSeq" id="WP_023548505.1">
    <property type="nucleotide sequence ID" value="NZ_CM002285.1"/>
</dbReference>
<dbReference type="InterPro" id="IPR036249">
    <property type="entry name" value="Thioredoxin-like_sf"/>
</dbReference>
<dbReference type="PANTHER" id="PTHR42943:SF4">
    <property type="entry name" value="C2H2-TYPE DOMAIN-CONTAINING PROTEIN"/>
    <property type="match status" value="1"/>
</dbReference>
<proteinExistence type="inferred from homology"/>
<keyword evidence="5" id="KW-1185">Reference proteome</keyword>
<protein>
    <recommendedName>
        <fullName evidence="1">2-hydroxychromene-2-carboxylate isomerase</fullName>
        <ecNumber evidence="1">5.99.1.4</ecNumber>
    </recommendedName>
</protein>
<feature type="domain" description="DSBA-like thioredoxin" evidence="3">
    <location>
        <begin position="8"/>
        <end position="198"/>
    </location>
</feature>
<comment type="catalytic activity">
    <reaction evidence="1">
        <text>2-hydroxychromene-2-carboxylate = (3E)-4-(2-hydroxyphenyl)-2-oxobut-3-enoate</text>
        <dbReference type="Rhea" id="RHEA:27401"/>
        <dbReference type="ChEBI" id="CHEBI:59350"/>
        <dbReference type="ChEBI" id="CHEBI:59353"/>
        <dbReference type="EC" id="5.99.1.4"/>
    </reaction>
</comment>
<evidence type="ECO:0000256" key="1">
    <source>
        <dbReference type="PIRNR" id="PIRNR006386"/>
    </source>
</evidence>
<dbReference type="GO" id="GO:0004364">
    <property type="term" value="F:glutathione transferase activity"/>
    <property type="evidence" value="ECO:0007669"/>
    <property type="project" value="TreeGrafter"/>
</dbReference>
<dbReference type="EC" id="5.99.1.4" evidence="1"/>
<dbReference type="PATRIC" id="fig|1352936.5.peg.4514"/>
<keyword evidence="1" id="KW-0413">Isomerase</keyword>
<organism evidence="4 5">
    <name type="scientific">Streptomyces roseochromogenus subsp. oscitans DS 12.976</name>
    <dbReference type="NCBI Taxonomy" id="1352936"/>
    <lineage>
        <taxon>Bacteria</taxon>
        <taxon>Bacillati</taxon>
        <taxon>Actinomycetota</taxon>
        <taxon>Actinomycetes</taxon>
        <taxon>Kitasatosporales</taxon>
        <taxon>Streptomycetaceae</taxon>
        <taxon>Streptomyces</taxon>
    </lineage>
</organism>
<dbReference type="STRING" id="1352936.M878_21555"/>
<dbReference type="Pfam" id="PF01323">
    <property type="entry name" value="DSBA"/>
    <property type="match status" value="1"/>
</dbReference>
<dbReference type="Proteomes" id="UP000017984">
    <property type="component" value="Chromosome"/>
</dbReference>
<dbReference type="GO" id="GO:0004602">
    <property type="term" value="F:glutathione peroxidase activity"/>
    <property type="evidence" value="ECO:0007669"/>
    <property type="project" value="TreeGrafter"/>
</dbReference>
<comment type="similarity">
    <text evidence="1">Belongs to the GST superfamily. NadH family.</text>
</comment>
<dbReference type="SUPFAM" id="SSF52833">
    <property type="entry name" value="Thioredoxin-like"/>
    <property type="match status" value="1"/>
</dbReference>
<evidence type="ECO:0000259" key="3">
    <source>
        <dbReference type="Pfam" id="PF01323"/>
    </source>
</evidence>
<dbReference type="PIRSF" id="PIRSF006386">
    <property type="entry name" value="HCCAis_GSTk"/>
    <property type="match status" value="1"/>
</dbReference>
<dbReference type="GO" id="GO:0018845">
    <property type="term" value="F:2-hydroxychromene-2-carboxylate isomerase activity"/>
    <property type="evidence" value="ECO:0007669"/>
    <property type="project" value="UniProtKB-UniRule"/>
</dbReference>
<reference evidence="4 5" key="1">
    <citation type="journal article" date="2014" name="Genome Announc.">
        <title>Draft Genome Sequence of Streptomyces roseochromogenes subsp. oscitans DS 12.976, Producer of the Aminocoumarin Antibiotic Clorobiocin.</title>
        <authorList>
            <person name="Ruckert C."/>
            <person name="Kalinowski J."/>
            <person name="Heide L."/>
            <person name="Apel A.K."/>
        </authorList>
    </citation>
    <scope>NUCLEOTIDE SEQUENCE [LARGE SCALE GENOMIC DNA]</scope>
    <source>
        <strain evidence="4 5">DS 12.976</strain>
    </source>
</reference>
<comment type="caution">
    <text evidence="4">The sequence shown here is derived from an EMBL/GenBank/DDBJ whole genome shotgun (WGS) entry which is preliminary data.</text>
</comment>
<dbReference type="HOGENOM" id="CLU_069253_1_3_11"/>